<feature type="domain" description="Nephrocystin 3-like N-terminal" evidence="2">
    <location>
        <begin position="22"/>
        <end position="183"/>
    </location>
</feature>
<feature type="non-terminal residue" evidence="3">
    <location>
        <position position="1"/>
    </location>
</feature>
<name>A0AAD6Y3D1_9AGAR</name>
<reference evidence="3" key="1">
    <citation type="submission" date="2023-03" db="EMBL/GenBank/DDBJ databases">
        <title>Massive genome expansion in bonnet fungi (Mycena s.s.) driven by repeated elements and novel gene families across ecological guilds.</title>
        <authorList>
            <consortium name="Lawrence Berkeley National Laboratory"/>
            <person name="Harder C.B."/>
            <person name="Miyauchi S."/>
            <person name="Viragh M."/>
            <person name="Kuo A."/>
            <person name="Thoen E."/>
            <person name="Andreopoulos B."/>
            <person name="Lu D."/>
            <person name="Skrede I."/>
            <person name="Drula E."/>
            <person name="Henrissat B."/>
            <person name="Morin E."/>
            <person name="Kohler A."/>
            <person name="Barry K."/>
            <person name="LaButti K."/>
            <person name="Morin E."/>
            <person name="Salamov A."/>
            <person name="Lipzen A."/>
            <person name="Mereny Z."/>
            <person name="Hegedus B."/>
            <person name="Baldrian P."/>
            <person name="Stursova M."/>
            <person name="Weitz H."/>
            <person name="Taylor A."/>
            <person name="Grigoriev I.V."/>
            <person name="Nagy L.G."/>
            <person name="Martin F."/>
            <person name="Kauserud H."/>
        </authorList>
    </citation>
    <scope>NUCLEOTIDE SEQUENCE</scope>
    <source>
        <strain evidence="3">9144</strain>
    </source>
</reference>
<dbReference type="InterPro" id="IPR056884">
    <property type="entry name" value="NPHP3-like_N"/>
</dbReference>
<keyword evidence="1" id="KW-0677">Repeat</keyword>
<accession>A0AAD6Y3D1</accession>
<organism evidence="3 4">
    <name type="scientific">Mycena pura</name>
    <dbReference type="NCBI Taxonomy" id="153505"/>
    <lineage>
        <taxon>Eukaryota</taxon>
        <taxon>Fungi</taxon>
        <taxon>Dikarya</taxon>
        <taxon>Basidiomycota</taxon>
        <taxon>Agaricomycotina</taxon>
        <taxon>Agaricomycetes</taxon>
        <taxon>Agaricomycetidae</taxon>
        <taxon>Agaricales</taxon>
        <taxon>Marasmiineae</taxon>
        <taxon>Mycenaceae</taxon>
        <taxon>Mycena</taxon>
    </lineage>
</organism>
<dbReference type="Proteomes" id="UP001219525">
    <property type="component" value="Unassembled WGS sequence"/>
</dbReference>
<dbReference type="EMBL" id="JARJCW010000097">
    <property type="protein sequence ID" value="KAJ7194576.1"/>
    <property type="molecule type" value="Genomic_DNA"/>
</dbReference>
<dbReference type="Pfam" id="PF24883">
    <property type="entry name" value="NPHP3_N"/>
    <property type="match status" value="1"/>
</dbReference>
<dbReference type="InterPro" id="IPR027417">
    <property type="entry name" value="P-loop_NTPase"/>
</dbReference>
<dbReference type="Gene3D" id="3.40.50.300">
    <property type="entry name" value="P-loop containing nucleotide triphosphate hydrolases"/>
    <property type="match status" value="1"/>
</dbReference>
<dbReference type="SUPFAM" id="SSF52540">
    <property type="entry name" value="P-loop containing nucleoside triphosphate hydrolases"/>
    <property type="match status" value="1"/>
</dbReference>
<protein>
    <recommendedName>
        <fullName evidence="2">Nephrocystin 3-like N-terminal domain-containing protein</fullName>
    </recommendedName>
</protein>
<dbReference type="AlphaFoldDB" id="A0AAD6Y3D1"/>
<gene>
    <name evidence="3" type="ORF">GGX14DRAFT_377899</name>
</gene>
<keyword evidence="4" id="KW-1185">Reference proteome</keyword>
<proteinExistence type="predicted"/>
<evidence type="ECO:0000313" key="3">
    <source>
        <dbReference type="EMBL" id="KAJ7194576.1"/>
    </source>
</evidence>
<evidence type="ECO:0000259" key="2">
    <source>
        <dbReference type="Pfam" id="PF24883"/>
    </source>
</evidence>
<evidence type="ECO:0000256" key="1">
    <source>
        <dbReference type="ARBA" id="ARBA00022737"/>
    </source>
</evidence>
<dbReference type="PANTHER" id="PTHR10039">
    <property type="entry name" value="AMELOGENIN"/>
    <property type="match status" value="1"/>
</dbReference>
<dbReference type="PANTHER" id="PTHR10039:SF17">
    <property type="entry name" value="FUNGAL STAND N-TERMINAL GOODBYE DOMAIN-CONTAINING PROTEIN-RELATED"/>
    <property type="match status" value="1"/>
</dbReference>
<comment type="caution">
    <text evidence="3">The sequence shown here is derived from an EMBL/GenBank/DDBJ whole genome shotgun (WGS) entry which is preliminary data.</text>
</comment>
<evidence type="ECO:0000313" key="4">
    <source>
        <dbReference type="Proteomes" id="UP001219525"/>
    </source>
</evidence>
<sequence>AGDAFHNSAERYPMPRCHPETRKNILENIWSWSTQNDPTTSILWLWGPAGAGKSAIAQTFCQQLSDEGRLGASFFFKRGHPSRGNARKLIATIAYQLAMLFPDFKDLVSKIIYEDPSILDRSLATQLQALIFGPCLANTNKAVVVIDGLDECDGNEVQKEVLRSIGDGFHGQVIPLRILITSRPEPHIRETFEAPSFQVICRNLNIEQAFADVRRYLNDEFRRIHHEHRETMGIVPTPWPTFDVVERLVEKSSGYFIYAATIIKFIDDEDFRPTDRLAQVMHWQSIPSEDDFPFQALDQLYTQILCCVPTRSRSRLVDILCTVVHFGFLSVASIETLLELQPGDVALTLRRVQSLLSVPLDATKQMFVYHASLIDFLHDTTRSGEFCDCVSTTHQRMNLGRLVLKALSCESTPISITLKTWESSEGTPIKSKSSPYRLMLPRLRVEAFSSRVNRSRCDSARLGFKSTRVN</sequence>